<evidence type="ECO:0000256" key="7">
    <source>
        <dbReference type="ARBA" id="ARBA00023251"/>
    </source>
</evidence>
<accession>A0ABV8HMQ8</accession>
<comment type="caution">
    <text evidence="11">The sequence shown here is derived from an EMBL/GenBank/DDBJ whole genome shotgun (WGS) entry which is preliminary data.</text>
</comment>
<evidence type="ECO:0000256" key="8">
    <source>
        <dbReference type="SAM" id="MobiDB-lite"/>
    </source>
</evidence>
<dbReference type="Gene3D" id="1.20.1250.20">
    <property type="entry name" value="MFS general substrate transporter like domains"/>
    <property type="match status" value="1"/>
</dbReference>
<dbReference type="PANTHER" id="PTHR42718:SF48">
    <property type="entry name" value="CONSERVED TWO-DOMAIN MEMBRANE PROTEIN-RELATED"/>
    <property type="match status" value="1"/>
</dbReference>
<proteinExistence type="predicted"/>
<evidence type="ECO:0000256" key="4">
    <source>
        <dbReference type="ARBA" id="ARBA00022692"/>
    </source>
</evidence>
<feature type="transmembrane region" description="Helical" evidence="9">
    <location>
        <begin position="165"/>
        <end position="186"/>
    </location>
</feature>
<evidence type="ECO:0000256" key="2">
    <source>
        <dbReference type="ARBA" id="ARBA00022448"/>
    </source>
</evidence>
<gene>
    <name evidence="11" type="ORF">ACFO3J_11920</name>
</gene>
<evidence type="ECO:0000256" key="6">
    <source>
        <dbReference type="ARBA" id="ARBA00023136"/>
    </source>
</evidence>
<protein>
    <submittedName>
        <fullName evidence="11">MFS transporter</fullName>
    </submittedName>
</protein>
<feature type="transmembrane region" description="Helical" evidence="9">
    <location>
        <begin position="74"/>
        <end position="94"/>
    </location>
</feature>
<dbReference type="Gene3D" id="1.20.1720.10">
    <property type="entry name" value="Multidrug resistance protein D"/>
    <property type="match status" value="1"/>
</dbReference>
<feature type="transmembrane region" description="Helical" evidence="9">
    <location>
        <begin position="257"/>
        <end position="275"/>
    </location>
</feature>
<keyword evidence="6 9" id="KW-0472">Membrane</keyword>
<keyword evidence="12" id="KW-1185">Reference proteome</keyword>
<feature type="transmembrane region" description="Helical" evidence="9">
    <location>
        <begin position="359"/>
        <end position="380"/>
    </location>
</feature>
<keyword evidence="5 9" id="KW-1133">Transmembrane helix</keyword>
<evidence type="ECO:0000313" key="11">
    <source>
        <dbReference type="EMBL" id="MFC4032186.1"/>
    </source>
</evidence>
<keyword evidence="7" id="KW-0046">Antibiotic resistance</keyword>
<dbReference type="RefSeq" id="WP_386428918.1">
    <property type="nucleotide sequence ID" value="NZ_JBHSBB010000009.1"/>
</dbReference>
<dbReference type="EMBL" id="JBHSBB010000009">
    <property type="protein sequence ID" value="MFC4032186.1"/>
    <property type="molecule type" value="Genomic_DNA"/>
</dbReference>
<dbReference type="InterPro" id="IPR036259">
    <property type="entry name" value="MFS_trans_sf"/>
</dbReference>
<dbReference type="CDD" id="cd17321">
    <property type="entry name" value="MFS_MMR_MDR_like"/>
    <property type="match status" value="1"/>
</dbReference>
<organism evidence="11 12">
    <name type="scientific">Streptomyces polygonati</name>
    <dbReference type="NCBI Taxonomy" id="1617087"/>
    <lineage>
        <taxon>Bacteria</taxon>
        <taxon>Bacillati</taxon>
        <taxon>Actinomycetota</taxon>
        <taxon>Actinomycetes</taxon>
        <taxon>Kitasatosporales</taxon>
        <taxon>Streptomycetaceae</taxon>
        <taxon>Streptomyces</taxon>
    </lineage>
</organism>
<dbReference type="NCBIfam" id="TIGR00711">
    <property type="entry name" value="efflux_EmrB"/>
    <property type="match status" value="1"/>
</dbReference>
<dbReference type="PANTHER" id="PTHR42718">
    <property type="entry name" value="MAJOR FACILITATOR SUPERFAMILY MULTIDRUG TRANSPORTER MFSC"/>
    <property type="match status" value="1"/>
</dbReference>
<dbReference type="InterPro" id="IPR011701">
    <property type="entry name" value="MFS"/>
</dbReference>
<feature type="transmembrane region" description="Helical" evidence="9">
    <location>
        <begin position="38"/>
        <end position="62"/>
    </location>
</feature>
<keyword evidence="4 9" id="KW-0812">Transmembrane</keyword>
<dbReference type="InterPro" id="IPR020846">
    <property type="entry name" value="MFS_dom"/>
</dbReference>
<feature type="transmembrane region" description="Helical" evidence="9">
    <location>
        <begin position="325"/>
        <end position="347"/>
    </location>
</feature>
<feature type="transmembrane region" description="Helical" evidence="9">
    <location>
        <begin position="461"/>
        <end position="478"/>
    </location>
</feature>
<evidence type="ECO:0000256" key="1">
    <source>
        <dbReference type="ARBA" id="ARBA00004651"/>
    </source>
</evidence>
<evidence type="ECO:0000313" key="12">
    <source>
        <dbReference type="Proteomes" id="UP001595765"/>
    </source>
</evidence>
<feature type="transmembrane region" description="Helical" evidence="9">
    <location>
        <begin position="106"/>
        <end position="125"/>
    </location>
</feature>
<dbReference type="Proteomes" id="UP001595765">
    <property type="component" value="Unassembled WGS sequence"/>
</dbReference>
<evidence type="ECO:0000256" key="3">
    <source>
        <dbReference type="ARBA" id="ARBA00022475"/>
    </source>
</evidence>
<reference evidence="12" key="1">
    <citation type="journal article" date="2019" name="Int. J. Syst. Evol. Microbiol.">
        <title>The Global Catalogue of Microorganisms (GCM) 10K type strain sequencing project: providing services to taxonomists for standard genome sequencing and annotation.</title>
        <authorList>
            <consortium name="The Broad Institute Genomics Platform"/>
            <consortium name="The Broad Institute Genome Sequencing Center for Infectious Disease"/>
            <person name="Wu L."/>
            <person name="Ma J."/>
        </authorList>
    </citation>
    <scope>NUCLEOTIDE SEQUENCE [LARGE SCALE GENOMIC DNA]</scope>
    <source>
        <strain evidence="12">CGMCC 4.7237</strain>
    </source>
</reference>
<dbReference type="InterPro" id="IPR005829">
    <property type="entry name" value="Sugar_transporter_CS"/>
</dbReference>
<feature type="transmembrane region" description="Helical" evidence="9">
    <location>
        <begin position="192"/>
        <end position="214"/>
    </location>
</feature>
<keyword evidence="3" id="KW-1003">Cell membrane</keyword>
<feature type="transmembrane region" description="Helical" evidence="9">
    <location>
        <begin position="226"/>
        <end position="245"/>
    </location>
</feature>
<feature type="region of interest" description="Disordered" evidence="8">
    <location>
        <begin position="1"/>
        <end position="28"/>
    </location>
</feature>
<feature type="domain" description="Major facilitator superfamily (MFS) profile" evidence="10">
    <location>
        <begin position="40"/>
        <end position="484"/>
    </location>
</feature>
<dbReference type="InterPro" id="IPR004638">
    <property type="entry name" value="EmrB-like"/>
</dbReference>
<keyword evidence="2" id="KW-0813">Transport</keyword>
<evidence type="ECO:0000259" key="10">
    <source>
        <dbReference type="PROSITE" id="PS50850"/>
    </source>
</evidence>
<name>A0ABV8HMQ8_9ACTN</name>
<feature type="transmembrane region" description="Helical" evidence="9">
    <location>
        <begin position="392"/>
        <end position="412"/>
    </location>
</feature>
<dbReference type="Pfam" id="PF07690">
    <property type="entry name" value="MFS_1"/>
    <property type="match status" value="1"/>
</dbReference>
<feature type="transmembrane region" description="Helical" evidence="9">
    <location>
        <begin position="296"/>
        <end position="319"/>
    </location>
</feature>
<dbReference type="SUPFAM" id="SSF103473">
    <property type="entry name" value="MFS general substrate transporter"/>
    <property type="match status" value="1"/>
</dbReference>
<sequence length="493" mass="51359">MTIGNAGQPRLADGTPPEPAAGQDAEPPQDAAARRRALTILALSSLGVFVVFLDTTIVNVAFETISRSFHTTTGRLAWVLNAYSLVFAAVLIPAGRLADRYGRKRIFLIGLTGFALMSALCGIAPDSGVLIGGRALQALFAALVTPTSLALVLPEFPASKRHVAIGTWGAMGAAAAALGPTIGALLTEYASWRWIFLVNVPICAAVVFFGLRLLRETRDPQASGLPDPLGVLLVAAMPAALSLAIIEGPNRGWSDPLVIGGFVLAAALLPVFLLRTRVASRPVMDLALFKVRQFRLVNAATLLFASAFYGMLLGNIIFLQTVWHYSVLHAALATAPSPLVVTVLARTSSRLSHRYGPRPVLTAGALLWTAGMAVNASVVGGSPHWTTHWLPGALLAGLGIGMTLPVQSGAAAQSLPPARFAVGSAINASFRQLGAVLGISVFVAVLGTPGASTAVASFHRVWWVLAAVGLAAGLVLWVPRLRRGPVSAAAETA</sequence>
<dbReference type="PROSITE" id="PS00216">
    <property type="entry name" value="SUGAR_TRANSPORT_1"/>
    <property type="match status" value="1"/>
</dbReference>
<comment type="subcellular location">
    <subcellularLocation>
        <location evidence="1">Cell membrane</location>
        <topology evidence="1">Multi-pass membrane protein</topology>
    </subcellularLocation>
</comment>
<evidence type="ECO:0000256" key="9">
    <source>
        <dbReference type="SAM" id="Phobius"/>
    </source>
</evidence>
<feature type="transmembrane region" description="Helical" evidence="9">
    <location>
        <begin position="131"/>
        <end position="153"/>
    </location>
</feature>
<dbReference type="PROSITE" id="PS50850">
    <property type="entry name" value="MFS"/>
    <property type="match status" value="1"/>
</dbReference>
<feature type="transmembrane region" description="Helical" evidence="9">
    <location>
        <begin position="433"/>
        <end position="455"/>
    </location>
</feature>
<evidence type="ECO:0000256" key="5">
    <source>
        <dbReference type="ARBA" id="ARBA00022989"/>
    </source>
</evidence>